<organism evidence="1 2">
    <name type="scientific">Candidatus Dojkabacteria bacterium</name>
    <dbReference type="NCBI Taxonomy" id="2099670"/>
    <lineage>
        <taxon>Bacteria</taxon>
        <taxon>Candidatus Dojkabacteria</taxon>
    </lineage>
</organism>
<dbReference type="EMBL" id="JAAZAL010000056">
    <property type="protein sequence ID" value="NLE30951.1"/>
    <property type="molecule type" value="Genomic_DNA"/>
</dbReference>
<proteinExistence type="predicted"/>
<protein>
    <submittedName>
        <fullName evidence="1">Uncharacterized protein</fullName>
    </submittedName>
</protein>
<dbReference type="AlphaFoldDB" id="A0A847ET42"/>
<accession>A0A847ET42</accession>
<evidence type="ECO:0000313" key="2">
    <source>
        <dbReference type="Proteomes" id="UP000554004"/>
    </source>
</evidence>
<comment type="caution">
    <text evidence="1">The sequence shown here is derived from an EMBL/GenBank/DDBJ whole genome shotgun (WGS) entry which is preliminary data.</text>
</comment>
<feature type="non-terminal residue" evidence="1">
    <location>
        <position position="169"/>
    </location>
</feature>
<sequence length="169" mass="20160">MNFENDNELKKDTLFERNGTEHLGCNYDVVNEELEKLQTIWLESYKGEYREDDKVYTTPFEMLDEELKKNEDFKYAANVFESSLLRSSAGYMYAKDLMKRDPQRYDRVLEKNAGDEYWAENLGYSLLSSYAMNEEKVGENYITADLIGHMINEYMYYKYFDNGKNEYIT</sequence>
<gene>
    <name evidence="1" type="ORF">GX618_01610</name>
</gene>
<evidence type="ECO:0000313" key="1">
    <source>
        <dbReference type="EMBL" id="NLE30951.1"/>
    </source>
</evidence>
<name>A0A847ET42_9BACT</name>
<reference evidence="1 2" key="1">
    <citation type="journal article" date="2020" name="Biotechnol. Biofuels">
        <title>New insights from the biogas microbiome by comprehensive genome-resolved metagenomics of nearly 1600 species originating from multiple anaerobic digesters.</title>
        <authorList>
            <person name="Campanaro S."/>
            <person name="Treu L."/>
            <person name="Rodriguez-R L.M."/>
            <person name="Kovalovszki A."/>
            <person name="Ziels R.M."/>
            <person name="Maus I."/>
            <person name="Zhu X."/>
            <person name="Kougias P.G."/>
            <person name="Basile A."/>
            <person name="Luo G."/>
            <person name="Schluter A."/>
            <person name="Konstantinidis K.T."/>
            <person name="Angelidaki I."/>
        </authorList>
    </citation>
    <scope>NUCLEOTIDE SEQUENCE [LARGE SCALE GENOMIC DNA]</scope>
    <source>
        <strain evidence="1">AS06rmzACSIP_421</strain>
    </source>
</reference>
<dbReference type="Proteomes" id="UP000554004">
    <property type="component" value="Unassembled WGS sequence"/>
</dbReference>